<evidence type="ECO:0000313" key="3">
    <source>
        <dbReference type="EMBL" id="KAB7740467.1"/>
    </source>
</evidence>
<dbReference type="EMBL" id="WESC01000006">
    <property type="protein sequence ID" value="KAB7740467.1"/>
    <property type="molecule type" value="Genomic_DNA"/>
</dbReference>
<dbReference type="NCBIfam" id="TIGR00341">
    <property type="entry name" value="TIGR00341 family protein"/>
    <property type="match status" value="1"/>
</dbReference>
<feature type="transmembrane region" description="Helical" evidence="2">
    <location>
        <begin position="387"/>
        <end position="407"/>
    </location>
</feature>
<dbReference type="Proteomes" id="UP000468901">
    <property type="component" value="Unassembled WGS sequence"/>
</dbReference>
<keyword evidence="4" id="KW-1185">Reference proteome</keyword>
<evidence type="ECO:0000256" key="2">
    <source>
        <dbReference type="SAM" id="Phobius"/>
    </source>
</evidence>
<gene>
    <name evidence="3" type="ORF">F2P47_08030</name>
</gene>
<accession>A0A6N6VJS2</accession>
<keyword evidence="2" id="KW-1133">Transmembrane helix</keyword>
<keyword evidence="2" id="KW-0472">Membrane</keyword>
<comment type="caution">
    <text evidence="3">The sequence shown here is derived from an EMBL/GenBank/DDBJ whole genome shotgun (WGS) entry which is preliminary data.</text>
</comment>
<feature type="transmembrane region" description="Helical" evidence="2">
    <location>
        <begin position="295"/>
        <end position="325"/>
    </location>
</feature>
<sequence length="418" mass="44443">MKTSPAGPRKRTRSTKPNSSNPKKRPPPKTRRKLKKPDPLRSRPKETRNAALRGGVFCWPSGLCVGNLCVGIQCHHGFRKGICVPIRLIEVVAKSGHADTLEAIARQFNALDCRIATPDETGIQSVRILAHSDKQQELVDQLQGALGAEAGWRLIILPVDAIIPDPEPQEDARRTATATLREQLYVEVSRGARADATFVLLVLLSTVVAAIGLFNNNVAVVIAAMVIAPLLGPNEALAFGSALGDRELIIRAALTNALGLGLAIAAAAFAGYLLPERFSGPELIARTQIGYDSIILALAAGAAGAISLTTSVSSAVVGVMVAVALMPPAVALGYMLGTWRVDMALSAGTLLAINIVCINLTAQIVFLIRGIRPRTWYERRGAKQSTLVSLIVWTTLLAVLLVIVYLIRHSAGGVAIPL</sequence>
<reference evidence="3 4" key="1">
    <citation type="submission" date="2019-09" db="EMBL/GenBank/DDBJ databases">
        <title>Parvibaculum sedimenti sp. nov., isolated from sediment.</title>
        <authorList>
            <person name="Wang Y."/>
        </authorList>
    </citation>
    <scope>NUCLEOTIDE SEQUENCE [LARGE SCALE GENOMIC DNA]</scope>
    <source>
        <strain evidence="3 4">HXT-9</strain>
    </source>
</reference>
<feature type="transmembrane region" description="Helical" evidence="2">
    <location>
        <begin position="198"/>
        <end position="228"/>
    </location>
</feature>
<evidence type="ECO:0000256" key="1">
    <source>
        <dbReference type="SAM" id="MobiDB-lite"/>
    </source>
</evidence>
<dbReference type="PANTHER" id="PTHR20992">
    <property type="entry name" value="AT15442P-RELATED"/>
    <property type="match status" value="1"/>
</dbReference>
<dbReference type="InterPro" id="IPR005240">
    <property type="entry name" value="DUF389"/>
</dbReference>
<dbReference type="PANTHER" id="PTHR20992:SF9">
    <property type="entry name" value="AT15442P-RELATED"/>
    <property type="match status" value="1"/>
</dbReference>
<feature type="compositionally biased region" description="Basic residues" evidence="1">
    <location>
        <begin position="22"/>
        <end position="35"/>
    </location>
</feature>
<dbReference type="AlphaFoldDB" id="A0A6N6VJS2"/>
<feature type="compositionally biased region" description="Basic and acidic residues" evidence="1">
    <location>
        <begin position="36"/>
        <end position="47"/>
    </location>
</feature>
<organism evidence="3 4">
    <name type="scientific">Parvibaculum sedimenti</name>
    <dbReference type="NCBI Taxonomy" id="2608632"/>
    <lineage>
        <taxon>Bacteria</taxon>
        <taxon>Pseudomonadati</taxon>
        <taxon>Pseudomonadota</taxon>
        <taxon>Alphaproteobacteria</taxon>
        <taxon>Hyphomicrobiales</taxon>
        <taxon>Parvibaculaceae</taxon>
        <taxon>Parvibaculum</taxon>
    </lineage>
</organism>
<protein>
    <submittedName>
        <fullName evidence="3">TIGR00341 family protein</fullName>
    </submittedName>
</protein>
<proteinExistence type="predicted"/>
<evidence type="ECO:0000313" key="4">
    <source>
        <dbReference type="Proteomes" id="UP000468901"/>
    </source>
</evidence>
<feature type="transmembrane region" description="Helical" evidence="2">
    <location>
        <begin position="345"/>
        <end position="367"/>
    </location>
</feature>
<name>A0A6N6VJS2_9HYPH</name>
<dbReference type="Pfam" id="PF04087">
    <property type="entry name" value="DUF389"/>
    <property type="match status" value="1"/>
</dbReference>
<feature type="transmembrane region" description="Helical" evidence="2">
    <location>
        <begin position="248"/>
        <end position="274"/>
    </location>
</feature>
<feature type="region of interest" description="Disordered" evidence="1">
    <location>
        <begin position="1"/>
        <end position="47"/>
    </location>
</feature>
<keyword evidence="2" id="KW-0812">Transmembrane</keyword>